<dbReference type="SUPFAM" id="SSF88713">
    <property type="entry name" value="Glycoside hydrolase/deacetylase"/>
    <property type="match status" value="1"/>
</dbReference>
<accession>A0A8F9TYQ4</accession>
<dbReference type="Gene3D" id="2.70.98.30">
    <property type="entry name" value="Golgi alpha-mannosidase II, domain 4"/>
    <property type="match status" value="1"/>
</dbReference>
<dbReference type="AlphaFoldDB" id="A0A8F9TYQ4"/>
<gene>
    <name evidence="6" type="ORF">K0B96_06785</name>
</gene>
<protein>
    <submittedName>
        <fullName evidence="6">Glycoside hydrolase family 38</fullName>
    </submittedName>
</protein>
<dbReference type="InterPro" id="IPR015341">
    <property type="entry name" value="Glyco_hydro_38_cen"/>
</dbReference>
<evidence type="ECO:0000256" key="3">
    <source>
        <dbReference type="ARBA" id="ARBA00022801"/>
    </source>
</evidence>
<dbReference type="InterPro" id="IPR000602">
    <property type="entry name" value="Glyco_hydro_38_N"/>
</dbReference>
<name>A0A8F9TYQ4_9BACT</name>
<dbReference type="RefSeq" id="WP_220165319.1">
    <property type="nucleotide sequence ID" value="NZ_CP080507.1"/>
</dbReference>
<dbReference type="Gene3D" id="3.20.110.10">
    <property type="entry name" value="Glycoside hydrolase 38, N terminal domain"/>
    <property type="match status" value="1"/>
</dbReference>
<dbReference type="SUPFAM" id="SSF74650">
    <property type="entry name" value="Galactose mutarotase-like"/>
    <property type="match status" value="1"/>
</dbReference>
<dbReference type="Pfam" id="PF09261">
    <property type="entry name" value="Alpha-mann_mid"/>
    <property type="match status" value="1"/>
</dbReference>
<evidence type="ECO:0000313" key="7">
    <source>
        <dbReference type="Proteomes" id="UP000825051"/>
    </source>
</evidence>
<dbReference type="PANTHER" id="PTHR46017:SF1">
    <property type="entry name" value="ALPHA-MANNOSIDASE 2C1"/>
    <property type="match status" value="1"/>
</dbReference>
<evidence type="ECO:0000313" key="6">
    <source>
        <dbReference type="EMBL" id="QYM80314.1"/>
    </source>
</evidence>
<evidence type="ECO:0000256" key="1">
    <source>
        <dbReference type="ARBA" id="ARBA00009792"/>
    </source>
</evidence>
<dbReference type="InterPro" id="IPR037094">
    <property type="entry name" value="Glyco_hydro_38_cen_sf"/>
</dbReference>
<evidence type="ECO:0000259" key="5">
    <source>
        <dbReference type="SMART" id="SM00872"/>
    </source>
</evidence>
<dbReference type="KEGG" id="ole:K0B96_06785"/>
<proteinExistence type="inferred from homology"/>
<keyword evidence="7" id="KW-1185">Reference proteome</keyword>
<keyword evidence="4" id="KW-0326">Glycosidase</keyword>
<sequence>MTRLVFHVLPNAHLDPVWLWDQREGFNEGINTCRTVLNLMDEFPDLTFLRGEAAIYEHIRRNDPPTFARILRMIRAGRWDPVGATWIQPDTNLPDTEILCRHYDVGRRYFRQHLGVEPTAAWQADSFGHSAGLPDILAAAGMKYFAFFRPFPEQRPTKTPAFWWHGSGGGRVLAYRAPAGWYGCEREAGGTRLDELLAAAKDGPLTHVAAFLGLGNHGGGPSRRHVEDVHAWSQRHPEVEVRFSTLHRFFAALAGEVNATGAAIDQVHGELNFVQRGCFASVGRFKRAYRLAEQELIRTEITTAAVAAAGGSAAPALASAWESVLFNSFHDILPGSSIERAFDEQLDEVGGVRHAARTAAWQALNDLGRRIRVRLPAVDFDCPQAVPHLIWNPLPHPLATQVEVEASLDYRPLFSFLNKADPVPCEVRVNGRRVAAQEIATEHDVFHGLPWRKRFVVPLRLPAAGWNVVTIGYVPGAKPLSPATDVTTGEREIANHAFRLRATLGAAGVEVEHEGRPLFGTRGLHPVTVLDRWGSWGGMAEEAASIRLTLERGTWKITRAEVIEKGPLRACLMVRFETEGAHLDLALRLESNRAALLVDARTFSDLEAARVKLVLPGATTLTSEAPGGEATRSECGELPLLRWARARDGNHGFTLVSETLSACDLENGSLRLTLVRATRYACSDPHDQDPQWWRPAVDRGELRARFAILPLEANAPAEADRLTQSPIVTLLRENTEGELPASGSLAALSPAHGLRLLALKPGALKNTFELRVHNTRARATTASFTLAGRKHTLGRIAAGAIATFVLGRGRPRRISIGG</sequence>
<reference evidence="6" key="1">
    <citation type="submission" date="2021-08" db="EMBL/GenBank/DDBJ databases">
        <title>Genome of a novel bacterium of the phylum Verrucomicrobia, Oleiharenicola sp. KSB-15.</title>
        <authorList>
            <person name="Chung J.-H."/>
            <person name="Ahn J.-H."/>
            <person name="Yoon Y."/>
            <person name="Kim D.-Y."/>
            <person name="An S.-H."/>
            <person name="Park I."/>
            <person name="Yeon J."/>
        </authorList>
    </citation>
    <scope>NUCLEOTIDE SEQUENCE</scope>
    <source>
        <strain evidence="6">KSB-15</strain>
    </source>
</reference>
<evidence type="ECO:0000256" key="2">
    <source>
        <dbReference type="ARBA" id="ARBA00022723"/>
    </source>
</evidence>
<dbReference type="InterPro" id="IPR028995">
    <property type="entry name" value="Glyco_hydro_57/38_cen_sf"/>
</dbReference>
<dbReference type="GO" id="GO:0004559">
    <property type="term" value="F:alpha-mannosidase activity"/>
    <property type="evidence" value="ECO:0007669"/>
    <property type="project" value="InterPro"/>
</dbReference>
<keyword evidence="3 6" id="KW-0378">Hydrolase</keyword>
<dbReference type="Pfam" id="PF01074">
    <property type="entry name" value="Glyco_hydro_38N"/>
    <property type="match status" value="1"/>
</dbReference>
<dbReference type="CDD" id="cd10789">
    <property type="entry name" value="GH38N_AMII_ER_cytosolic"/>
    <property type="match status" value="1"/>
</dbReference>
<dbReference type="SUPFAM" id="SSF88688">
    <property type="entry name" value="Families 57/38 glycoside transferase middle domain"/>
    <property type="match status" value="1"/>
</dbReference>
<keyword evidence="2" id="KW-0479">Metal-binding</keyword>
<dbReference type="Gene3D" id="1.20.1270.50">
    <property type="entry name" value="Glycoside hydrolase family 38, central domain"/>
    <property type="match status" value="1"/>
</dbReference>
<dbReference type="InterPro" id="IPR011330">
    <property type="entry name" value="Glyco_hydro/deAcase_b/a-brl"/>
</dbReference>
<dbReference type="SMART" id="SM00872">
    <property type="entry name" value="Alpha-mann_mid"/>
    <property type="match status" value="1"/>
</dbReference>
<dbReference type="PANTHER" id="PTHR46017">
    <property type="entry name" value="ALPHA-MANNOSIDASE 2C1"/>
    <property type="match status" value="1"/>
</dbReference>
<dbReference type="GO" id="GO:0030246">
    <property type="term" value="F:carbohydrate binding"/>
    <property type="evidence" value="ECO:0007669"/>
    <property type="project" value="InterPro"/>
</dbReference>
<dbReference type="GO" id="GO:0046872">
    <property type="term" value="F:metal ion binding"/>
    <property type="evidence" value="ECO:0007669"/>
    <property type="project" value="UniProtKB-KW"/>
</dbReference>
<dbReference type="GO" id="GO:0006013">
    <property type="term" value="P:mannose metabolic process"/>
    <property type="evidence" value="ECO:0007669"/>
    <property type="project" value="InterPro"/>
</dbReference>
<comment type="similarity">
    <text evidence="1">Belongs to the glycosyl hydrolase 38 family.</text>
</comment>
<dbReference type="GO" id="GO:0009313">
    <property type="term" value="P:oligosaccharide catabolic process"/>
    <property type="evidence" value="ECO:0007669"/>
    <property type="project" value="TreeGrafter"/>
</dbReference>
<dbReference type="EMBL" id="CP080507">
    <property type="protein sequence ID" value="QYM80314.1"/>
    <property type="molecule type" value="Genomic_DNA"/>
</dbReference>
<evidence type="ECO:0000256" key="4">
    <source>
        <dbReference type="ARBA" id="ARBA00023295"/>
    </source>
</evidence>
<dbReference type="InterPro" id="IPR011013">
    <property type="entry name" value="Gal_mutarotase_sf_dom"/>
</dbReference>
<organism evidence="6 7">
    <name type="scientific">Horticoccus luteus</name>
    <dbReference type="NCBI Taxonomy" id="2862869"/>
    <lineage>
        <taxon>Bacteria</taxon>
        <taxon>Pseudomonadati</taxon>
        <taxon>Verrucomicrobiota</taxon>
        <taxon>Opitutia</taxon>
        <taxon>Opitutales</taxon>
        <taxon>Opitutaceae</taxon>
        <taxon>Horticoccus</taxon>
    </lineage>
</organism>
<dbReference type="InterPro" id="IPR027291">
    <property type="entry name" value="Glyco_hydro_38_N_sf"/>
</dbReference>
<dbReference type="Proteomes" id="UP000825051">
    <property type="component" value="Chromosome"/>
</dbReference>
<feature type="domain" description="Glycoside hydrolase family 38 central" evidence="5">
    <location>
        <begin position="275"/>
        <end position="349"/>
    </location>
</feature>